<dbReference type="Pfam" id="PF23357">
    <property type="entry name" value="DUF7088"/>
    <property type="match status" value="2"/>
</dbReference>
<dbReference type="GO" id="GO:0005886">
    <property type="term" value="C:plasma membrane"/>
    <property type="evidence" value="ECO:0007669"/>
    <property type="project" value="UniProtKB-SubCell"/>
</dbReference>
<feature type="transmembrane region" description="Helical" evidence="7">
    <location>
        <begin position="216"/>
        <end position="239"/>
    </location>
</feature>
<dbReference type="InterPro" id="IPR051449">
    <property type="entry name" value="ABC-2_transporter_component"/>
</dbReference>
<feature type="transmembrane region" description="Helical" evidence="7">
    <location>
        <begin position="938"/>
        <end position="955"/>
    </location>
</feature>
<keyword evidence="5 7" id="KW-0472">Membrane</keyword>
<keyword evidence="4 7" id="KW-1133">Transmembrane helix</keyword>
<dbReference type="Proteomes" id="UP000001844">
    <property type="component" value="Chromosome"/>
</dbReference>
<dbReference type="STRING" id="472759.Nhal_1154"/>
<evidence type="ECO:0000256" key="4">
    <source>
        <dbReference type="ARBA" id="ARBA00022989"/>
    </source>
</evidence>
<dbReference type="InterPro" id="IPR019196">
    <property type="entry name" value="ABC_transp_unknown"/>
</dbReference>
<sequence length="974" mass="108704">MGNALRIARKEFAGFFSSPTAFIFLGAFLAVTLFIFFWVETFFARNIADVRPLFEWMPLLLIFLVAAITMRMWSEERRAGTLEFLLTTPVKSYQFVLGKFFACLALVAVALLLTLPLSLTVSLVGPLDWGPVFGGYLATLFLAAAYAAIGLFVSARSPNQIISLILTAVVCGFFYLLGSDALTGLFGNRVSEFLKLLGSGSRFDSITRGVIDLRDLYYYLSLVGVFLSLNVFALEWLRWAGNPSNTHHRRWGWVTGLLVANFLAANLWLAPLGWVRADVTQGNIYSISEATRSYLAQLREPMLIRGYFSAQTHPLLAPLVPRLRDLLEEYGVAGEGQVRVEFIDPQAHPELEQEANEKYGIQPVPFQFASKYQASVVNSYFNILIQYGDQYEVLGFQDLIEIKVQSETDLDVELRNPEYDITQAIKKVLYAYQGASELFENIPHPVSFKGYISADEKLPEVLQSLRQDLEVLLDELREESGGKMTVDIRDPDAEGGALAEQIRSEFGFRPMAASLLDANTFWFYMTLEGEGRTIQVPLPENYEKAGLERSIDAALKRFSRGFLKTVALHTPPSTPSLPQFGMAGGGKRFNWLRDTLAEEHNVTAADLKNGQVPSDTDLLLLVAPDTLDEKQLFAVDQFLMRGGTLVLATAPFDIDTQETLAASKHDSGLKDWLAHHGLQLGEQMVLDPQNAAFPIPVDRQVGGFVVQETQLVDYPYFIDIRNDGMSQEGDITAGLNQVTMTWASPITMDEQKNQGRQVTRLLESSDQSWTSDSLNIQPDFRAHPQLGFPIGGEQGRQLLGVMVEGRFDSFFKDKPSPLATVEEEADPDNEETAAGAEESESKNPENEETPEPVITRVIERSPESSRILLFASNSFLTDEMLDLAAAGLGTRYLKPVELVENAIDWSLEEEGLLAIRGRAQFSRTLAPLGRDAQMFWEYLNYGLALFGLLLVWLLRRQVNQQARRRYAAVLGTAK</sequence>
<dbReference type="Pfam" id="PF09822">
    <property type="entry name" value="ABC_transp_aux"/>
    <property type="match status" value="1"/>
</dbReference>
<evidence type="ECO:0000256" key="1">
    <source>
        <dbReference type="ARBA" id="ARBA00004651"/>
    </source>
</evidence>
<dbReference type="eggNOG" id="COG3225">
    <property type="taxonomic scope" value="Bacteria"/>
</dbReference>
<feature type="transmembrane region" description="Helical" evidence="7">
    <location>
        <begin position="12"/>
        <end position="36"/>
    </location>
</feature>
<evidence type="ECO:0000256" key="7">
    <source>
        <dbReference type="SAM" id="Phobius"/>
    </source>
</evidence>
<dbReference type="PANTHER" id="PTHR30294">
    <property type="entry name" value="MEMBRANE COMPONENT OF ABC TRANSPORTER YHHJ-RELATED"/>
    <property type="match status" value="1"/>
</dbReference>
<evidence type="ECO:0000259" key="8">
    <source>
        <dbReference type="Pfam" id="PF09822"/>
    </source>
</evidence>
<keyword evidence="11" id="KW-1185">Reference proteome</keyword>
<gene>
    <name evidence="10" type="ordered locus">Nhal_1154</name>
</gene>
<dbReference type="PANTHER" id="PTHR30294:SF29">
    <property type="entry name" value="MULTIDRUG ABC TRANSPORTER PERMEASE YBHS-RELATED"/>
    <property type="match status" value="1"/>
</dbReference>
<feature type="transmembrane region" description="Helical" evidence="7">
    <location>
        <begin position="161"/>
        <end position="178"/>
    </location>
</feature>
<dbReference type="RefSeq" id="WP_013032212.1">
    <property type="nucleotide sequence ID" value="NC_013960.1"/>
</dbReference>
<protein>
    <submittedName>
        <fullName evidence="10">ABC transporter, inner membrane protein</fullName>
    </submittedName>
</protein>
<evidence type="ECO:0000256" key="6">
    <source>
        <dbReference type="SAM" id="MobiDB-lite"/>
    </source>
</evidence>
<dbReference type="GO" id="GO:0140359">
    <property type="term" value="F:ABC-type transporter activity"/>
    <property type="evidence" value="ECO:0007669"/>
    <property type="project" value="InterPro"/>
</dbReference>
<evidence type="ECO:0000313" key="10">
    <source>
        <dbReference type="EMBL" id="ADE14321.1"/>
    </source>
</evidence>
<dbReference type="Pfam" id="PF12679">
    <property type="entry name" value="ABC2_membrane_2"/>
    <property type="match status" value="1"/>
</dbReference>
<reference evidence="11" key="1">
    <citation type="submission" date="2010-04" db="EMBL/GenBank/DDBJ databases">
        <title>Complete genome sequence of Nitrosococcus halophilus Nc4, a salt-adapted, aerobic obligate ammonia-oxidizing sulfur purple bacterium.</title>
        <authorList>
            <consortium name="US DOE Joint Genome Institute"/>
            <person name="Campbell M.A."/>
            <person name="Malfatti S.A."/>
            <person name="Chain P.S.G."/>
            <person name="Heidelberg J.F."/>
            <person name="Ward B.B."/>
            <person name="Klotz M.G."/>
        </authorList>
    </citation>
    <scope>NUCLEOTIDE SEQUENCE [LARGE SCALE GENOMIC DNA]</scope>
    <source>
        <strain evidence="11">Nc4</strain>
    </source>
</reference>
<keyword evidence="2" id="KW-1003">Cell membrane</keyword>
<dbReference type="OrthoDB" id="9794512at2"/>
<feature type="domain" description="ABC-type uncharacterised transport system" evidence="8">
    <location>
        <begin position="591"/>
        <end position="880"/>
    </location>
</feature>
<keyword evidence="3 7" id="KW-0812">Transmembrane</keyword>
<feature type="compositionally biased region" description="Acidic residues" evidence="6">
    <location>
        <begin position="821"/>
        <end position="831"/>
    </location>
</feature>
<evidence type="ECO:0000256" key="3">
    <source>
        <dbReference type="ARBA" id="ARBA00022692"/>
    </source>
</evidence>
<dbReference type="HOGENOM" id="CLU_305184_0_0_6"/>
<proteinExistence type="predicted"/>
<feature type="transmembrane region" description="Helical" evidence="7">
    <location>
        <begin position="133"/>
        <end position="154"/>
    </location>
</feature>
<dbReference type="AlphaFoldDB" id="D5BZM6"/>
<organism evidence="10 11">
    <name type="scientific">Nitrosococcus halophilus (strain Nc4)</name>
    <dbReference type="NCBI Taxonomy" id="472759"/>
    <lineage>
        <taxon>Bacteria</taxon>
        <taxon>Pseudomonadati</taxon>
        <taxon>Pseudomonadota</taxon>
        <taxon>Gammaproteobacteria</taxon>
        <taxon>Chromatiales</taxon>
        <taxon>Chromatiaceae</taxon>
        <taxon>Nitrosococcus</taxon>
    </lineage>
</organism>
<accession>D5BZM6</accession>
<dbReference type="eggNOG" id="COG1277">
    <property type="taxonomic scope" value="Bacteria"/>
</dbReference>
<dbReference type="KEGG" id="nhl:Nhal_1154"/>
<dbReference type="EMBL" id="CP001798">
    <property type="protein sequence ID" value="ADE14321.1"/>
    <property type="molecule type" value="Genomic_DNA"/>
</dbReference>
<evidence type="ECO:0000256" key="2">
    <source>
        <dbReference type="ARBA" id="ARBA00022475"/>
    </source>
</evidence>
<dbReference type="InterPro" id="IPR055396">
    <property type="entry name" value="DUF7088"/>
</dbReference>
<comment type="subcellular location">
    <subcellularLocation>
        <location evidence="1">Cell membrane</location>
        <topology evidence="1">Multi-pass membrane protein</topology>
    </subcellularLocation>
</comment>
<name>D5BZM6_NITHN</name>
<feature type="transmembrane region" description="Helical" evidence="7">
    <location>
        <begin position="56"/>
        <end position="74"/>
    </location>
</feature>
<feature type="transmembrane region" description="Helical" evidence="7">
    <location>
        <begin position="251"/>
        <end position="274"/>
    </location>
</feature>
<evidence type="ECO:0000313" key="11">
    <source>
        <dbReference type="Proteomes" id="UP000001844"/>
    </source>
</evidence>
<feature type="domain" description="DUF7088" evidence="9">
    <location>
        <begin position="282"/>
        <end position="385"/>
    </location>
</feature>
<evidence type="ECO:0000256" key="5">
    <source>
        <dbReference type="ARBA" id="ARBA00023136"/>
    </source>
</evidence>
<feature type="transmembrane region" description="Helical" evidence="7">
    <location>
        <begin position="95"/>
        <end position="113"/>
    </location>
</feature>
<evidence type="ECO:0000259" key="9">
    <source>
        <dbReference type="Pfam" id="PF23357"/>
    </source>
</evidence>
<feature type="domain" description="DUF7088" evidence="9">
    <location>
        <begin position="434"/>
        <end position="511"/>
    </location>
</feature>
<feature type="region of interest" description="Disordered" evidence="6">
    <location>
        <begin position="813"/>
        <end position="853"/>
    </location>
</feature>